<keyword evidence="2 6" id="KW-0436">Ligase</keyword>
<dbReference type="HAMAP" id="MF_01892">
    <property type="entry name" value="tRNA_Ile2_agm2C_synt"/>
    <property type="match status" value="1"/>
</dbReference>
<keyword evidence="3 6" id="KW-0819">tRNA processing</keyword>
<evidence type="ECO:0000259" key="7">
    <source>
        <dbReference type="Pfam" id="PF08489"/>
    </source>
</evidence>
<dbReference type="GO" id="GO:0005524">
    <property type="term" value="F:ATP binding"/>
    <property type="evidence" value="ECO:0007669"/>
    <property type="project" value="UniProtKB-KW"/>
</dbReference>
<keyword evidence="5 6" id="KW-0067">ATP-binding</keyword>
<protein>
    <recommendedName>
        <fullName evidence="6">tRNA(Ile2) 2-agmatinylcytidine synthetase TiaS</fullName>
        <shortName evidence="6">tRNA(Ile2)-agm2C synthetase</shortName>
        <ecNumber evidence="6">6.3.4.22</ecNumber>
    </recommendedName>
    <alternativeName>
        <fullName evidence="6">tRNA(Ile2) agmatidine synthetase</fullName>
    </alternativeName>
</protein>
<dbReference type="Pfam" id="PF23783">
    <property type="entry name" value="Zn_ribbon_TiaS"/>
    <property type="match status" value="1"/>
</dbReference>
<comment type="function">
    <text evidence="6">ATP-dependent agmatine transferase that catalyzes the formation of 2-agmatinylcytidine (agm2C) at the wobble position (C34) of tRNA(Ile2), converting the codon specificity from AUG to AUA.</text>
</comment>
<dbReference type="AlphaFoldDB" id="A0A7J3XY90"/>
<feature type="domain" description="TiaS FLD" evidence="7">
    <location>
        <begin position="145"/>
        <end position="259"/>
    </location>
</feature>
<comment type="subcellular location">
    <subcellularLocation>
        <location evidence="6">Cytoplasm</location>
    </subcellularLocation>
</comment>
<dbReference type="GO" id="GO:0002101">
    <property type="term" value="P:tRNA wobble cytosine modification"/>
    <property type="evidence" value="ECO:0007669"/>
    <property type="project" value="UniProtKB-UniRule"/>
</dbReference>
<feature type="domain" description="TiaS C-terminal zinc ribbon" evidence="9">
    <location>
        <begin position="363"/>
        <end position="405"/>
    </location>
</feature>
<dbReference type="Gene3D" id="3.90.600.20">
    <property type="match status" value="1"/>
</dbReference>
<evidence type="ECO:0000256" key="3">
    <source>
        <dbReference type="ARBA" id="ARBA00022694"/>
    </source>
</evidence>
<evidence type="ECO:0000256" key="4">
    <source>
        <dbReference type="ARBA" id="ARBA00022741"/>
    </source>
</evidence>
<dbReference type="InterPro" id="IPR024913">
    <property type="entry name" value="tRNA_Ile2__agm2C_synt"/>
</dbReference>
<dbReference type="InterPro" id="IPR053870">
    <property type="entry name" value="TiaS-like_TCKD"/>
</dbReference>
<feature type="domain" description="TiaS-like TCKD" evidence="8">
    <location>
        <begin position="5"/>
        <end position="134"/>
    </location>
</feature>
<dbReference type="Pfam" id="PF22641">
    <property type="entry name" value="TiaS_TCKD"/>
    <property type="match status" value="1"/>
</dbReference>
<evidence type="ECO:0000256" key="2">
    <source>
        <dbReference type="ARBA" id="ARBA00022598"/>
    </source>
</evidence>
<sequence>MLIHVGIDDFDSPSGGCTTHLAARIAWELMRRGLKLVDYPNLIRLNPSVPWKTRGNGAVALRLESEISGREILYIVEGIAEEYAAEYDNPKQQPAIAVLEGSVPEVLTKIAYKAVGDLIPVETLERVLEKLGRNTLETRVLKGKRGLVGAVAAIGVQNLEGDFTYEAIFYRTRDYIGKARMVDAFSVAEAEARSRGELFLNYDPDTGRLLATPHGPDPILMGIRGENPTAIQEALKTIRVKEPVEAIMLFRTNQHTDQHLQEIQTVCQAHPYRCVRVKGFVSKEPVRIPGGHVIFRVSDGECSIDVAAYEPTKGFRDLVSGLTVGDEVEVMGCVRPGSPQHPPTLNLEKIRVIRLTEVYKFENPICPRCGSRMTSAGRGKGFKCPKCGYKIRDLTKIRVKVERTIKPGFYQPPKHAFKHLMKPVERYGLPVKSFSYHPVNPFIKPPA</sequence>
<comment type="similarity">
    <text evidence="6">Belongs to the TiaS family.</text>
</comment>
<dbReference type="InterPro" id="IPR055394">
    <property type="entry name" value="Zn_ribbon_TiaS"/>
</dbReference>
<proteinExistence type="inferred from homology"/>
<comment type="catalytic activity">
    <reaction evidence="6">
        <text>cytidine(34) in tRNA(Ile2) + agmatine + ATP + H2O = 2-agmatinylcytidine(34) in tRNA(Ile2) + AMP + 2 phosphate + 2 H(+)</text>
        <dbReference type="Rhea" id="RHEA:43608"/>
        <dbReference type="Rhea" id="RHEA-COMP:10625"/>
        <dbReference type="Rhea" id="RHEA-COMP:10626"/>
        <dbReference type="ChEBI" id="CHEBI:15377"/>
        <dbReference type="ChEBI" id="CHEBI:15378"/>
        <dbReference type="ChEBI" id="CHEBI:30616"/>
        <dbReference type="ChEBI" id="CHEBI:43474"/>
        <dbReference type="ChEBI" id="CHEBI:58145"/>
        <dbReference type="ChEBI" id="CHEBI:82748"/>
        <dbReference type="ChEBI" id="CHEBI:83545"/>
        <dbReference type="ChEBI" id="CHEBI:456215"/>
        <dbReference type="EC" id="6.3.4.22"/>
    </reaction>
</comment>
<dbReference type="Gene3D" id="3.30.70.2200">
    <property type="match status" value="1"/>
</dbReference>
<reference evidence="10" key="1">
    <citation type="journal article" date="2020" name="mSystems">
        <title>Genome- and Community-Level Interaction Insights into Carbon Utilization and Element Cycling Functions of Hydrothermarchaeota in Hydrothermal Sediment.</title>
        <authorList>
            <person name="Zhou Z."/>
            <person name="Liu Y."/>
            <person name="Xu W."/>
            <person name="Pan J."/>
            <person name="Luo Z.H."/>
            <person name="Li M."/>
        </authorList>
    </citation>
    <scope>NUCLEOTIDE SEQUENCE [LARGE SCALE GENOMIC DNA]</scope>
    <source>
        <strain evidence="10">SpSt-110</strain>
    </source>
</reference>
<dbReference type="GO" id="GO:0005737">
    <property type="term" value="C:cytoplasm"/>
    <property type="evidence" value="ECO:0007669"/>
    <property type="project" value="UniProtKB-SubCell"/>
</dbReference>
<dbReference type="EMBL" id="DRYK01000025">
    <property type="protein sequence ID" value="HHP67459.1"/>
    <property type="molecule type" value="Genomic_DNA"/>
</dbReference>
<dbReference type="Gene3D" id="2.40.50.1010">
    <property type="match status" value="1"/>
</dbReference>
<gene>
    <name evidence="6" type="primary">tiaS</name>
    <name evidence="10" type="ORF">ENM60_01480</name>
</gene>
<dbReference type="Pfam" id="PF08489">
    <property type="entry name" value="TiaS_FLD"/>
    <property type="match status" value="1"/>
</dbReference>
<keyword evidence="1 6" id="KW-0963">Cytoplasm</keyword>
<comment type="caution">
    <text evidence="10">The sequence shown here is derived from an EMBL/GenBank/DDBJ whole genome shotgun (WGS) entry which is preliminary data.</text>
</comment>
<dbReference type="PANTHER" id="PTHR40705:SF2">
    <property type="entry name" value="DUF1743 DOMAIN-CONTAINING PROTEIN"/>
    <property type="match status" value="1"/>
</dbReference>
<dbReference type="EC" id="6.3.4.22" evidence="6"/>
<evidence type="ECO:0000313" key="10">
    <source>
        <dbReference type="EMBL" id="HHP67459.1"/>
    </source>
</evidence>
<dbReference type="GO" id="GO:0016879">
    <property type="term" value="F:ligase activity, forming carbon-nitrogen bonds"/>
    <property type="evidence" value="ECO:0007669"/>
    <property type="project" value="UniProtKB-UniRule"/>
</dbReference>
<evidence type="ECO:0000256" key="6">
    <source>
        <dbReference type="HAMAP-Rule" id="MF_01892"/>
    </source>
</evidence>
<dbReference type="InterPro" id="IPR013696">
    <property type="entry name" value="TiaS_FLD"/>
</dbReference>
<accession>A0A7J3XY90</accession>
<keyword evidence="4 6" id="KW-0547">Nucleotide-binding</keyword>
<evidence type="ECO:0000256" key="1">
    <source>
        <dbReference type="ARBA" id="ARBA00022490"/>
    </source>
</evidence>
<dbReference type="CDD" id="cd04482">
    <property type="entry name" value="RPA2_OBF_like"/>
    <property type="match status" value="1"/>
</dbReference>
<evidence type="ECO:0000256" key="5">
    <source>
        <dbReference type="ARBA" id="ARBA00022840"/>
    </source>
</evidence>
<organism evidence="10">
    <name type="scientific">Thermogladius calderae</name>
    <dbReference type="NCBI Taxonomy" id="1200300"/>
    <lineage>
        <taxon>Archaea</taxon>
        <taxon>Thermoproteota</taxon>
        <taxon>Thermoprotei</taxon>
        <taxon>Desulfurococcales</taxon>
        <taxon>Desulfurococcaceae</taxon>
        <taxon>Thermogladius</taxon>
    </lineage>
</organism>
<name>A0A7J3XY90_9CREN</name>
<evidence type="ECO:0000259" key="8">
    <source>
        <dbReference type="Pfam" id="PF22641"/>
    </source>
</evidence>
<evidence type="ECO:0000259" key="9">
    <source>
        <dbReference type="Pfam" id="PF23783"/>
    </source>
</evidence>
<dbReference type="PANTHER" id="PTHR40705">
    <property type="entry name" value="TRNA(ILE2) 2-AGMATINYLCYTIDINE SYNTHETASE TIAS"/>
    <property type="match status" value="1"/>
</dbReference>